<reference evidence="6 7" key="1">
    <citation type="submission" date="2018-08" db="EMBL/GenBank/DDBJ databases">
        <title>Paraburkholderia sp. DHOM06 isolated from forest soil.</title>
        <authorList>
            <person name="Gao Z.-H."/>
            <person name="Qiu L.-H."/>
        </authorList>
    </citation>
    <scope>NUCLEOTIDE SEQUENCE [LARGE SCALE GENOMIC DNA]</scope>
    <source>
        <strain evidence="6 7">DHOM06</strain>
    </source>
</reference>
<protein>
    <submittedName>
        <fullName evidence="6">LysR family transcriptional regulator</fullName>
    </submittedName>
</protein>
<evidence type="ECO:0000313" key="7">
    <source>
        <dbReference type="Proteomes" id="UP000256838"/>
    </source>
</evidence>
<dbReference type="Gene3D" id="1.10.10.10">
    <property type="entry name" value="Winged helix-like DNA-binding domain superfamily/Winged helix DNA-binding domain"/>
    <property type="match status" value="1"/>
</dbReference>
<evidence type="ECO:0000256" key="3">
    <source>
        <dbReference type="ARBA" id="ARBA00023125"/>
    </source>
</evidence>
<sequence length="300" mass="33474">MNINRLSWDDLRVFLAVARTGNLSRAGRSLGMDHATVGRRVSALEFALETPVFERDRTGCRLNAQGRAMLEHVEAVEANLLTLADTLESGTPGPAGHVRIATMEGIASLYLSEQFAGFKQEEPRISIELVTSSNEVRISQREADIFLSFFEPRGTNLEVSRIGRFALNLYASSDYLSRHGTPCSVKALGNQVFVGYIDDLIQLEAVRWLDDAIANPAIDFYSSSMLSQMFAAAAGAGIVMLPAFAHAERFGLVPILKDRIEVHRDVWMSTHRYVRRVPRIRRVLAFLGEIFMRDFPISNI</sequence>
<evidence type="ECO:0000256" key="4">
    <source>
        <dbReference type="ARBA" id="ARBA00023163"/>
    </source>
</evidence>
<dbReference type="Pfam" id="PF00126">
    <property type="entry name" value="HTH_1"/>
    <property type="match status" value="1"/>
</dbReference>
<dbReference type="PROSITE" id="PS50931">
    <property type="entry name" value="HTH_LYSR"/>
    <property type="match status" value="1"/>
</dbReference>
<dbReference type="InterPro" id="IPR058163">
    <property type="entry name" value="LysR-type_TF_proteobact-type"/>
</dbReference>
<dbReference type="SUPFAM" id="SSF46785">
    <property type="entry name" value="Winged helix' DNA-binding domain"/>
    <property type="match status" value="1"/>
</dbReference>
<dbReference type="Pfam" id="PF03466">
    <property type="entry name" value="LysR_substrate"/>
    <property type="match status" value="1"/>
</dbReference>
<accession>A0A3D8K790</accession>
<dbReference type="RefSeq" id="WP_115531741.1">
    <property type="nucleotide sequence ID" value="NZ_QRGA01000001.1"/>
</dbReference>
<dbReference type="InterPro" id="IPR036390">
    <property type="entry name" value="WH_DNA-bd_sf"/>
</dbReference>
<dbReference type="GO" id="GO:0006351">
    <property type="term" value="P:DNA-templated transcription"/>
    <property type="evidence" value="ECO:0007669"/>
    <property type="project" value="TreeGrafter"/>
</dbReference>
<comment type="caution">
    <text evidence="6">The sequence shown here is derived from an EMBL/GenBank/DDBJ whole genome shotgun (WGS) entry which is preliminary data.</text>
</comment>
<dbReference type="InterPro" id="IPR000847">
    <property type="entry name" value="LysR_HTH_N"/>
</dbReference>
<dbReference type="SUPFAM" id="SSF53850">
    <property type="entry name" value="Periplasmic binding protein-like II"/>
    <property type="match status" value="1"/>
</dbReference>
<dbReference type="Gene3D" id="3.40.190.290">
    <property type="match status" value="1"/>
</dbReference>
<evidence type="ECO:0000256" key="2">
    <source>
        <dbReference type="ARBA" id="ARBA00023015"/>
    </source>
</evidence>
<keyword evidence="3" id="KW-0238">DNA-binding</keyword>
<evidence type="ECO:0000259" key="5">
    <source>
        <dbReference type="PROSITE" id="PS50931"/>
    </source>
</evidence>
<dbReference type="AlphaFoldDB" id="A0A3D8K790"/>
<dbReference type="InterPro" id="IPR005119">
    <property type="entry name" value="LysR_subst-bd"/>
</dbReference>
<dbReference type="PANTHER" id="PTHR30537:SF3">
    <property type="entry name" value="TRANSCRIPTIONAL REGULATORY PROTEIN"/>
    <property type="match status" value="1"/>
</dbReference>
<comment type="similarity">
    <text evidence="1">Belongs to the LysR transcriptional regulatory family.</text>
</comment>
<name>A0A3D8K790_9BURK</name>
<organism evidence="6 7">
    <name type="scientific">Trinickia dinghuensis</name>
    <dbReference type="NCBI Taxonomy" id="2291023"/>
    <lineage>
        <taxon>Bacteria</taxon>
        <taxon>Pseudomonadati</taxon>
        <taxon>Pseudomonadota</taxon>
        <taxon>Betaproteobacteria</taxon>
        <taxon>Burkholderiales</taxon>
        <taxon>Burkholderiaceae</taxon>
        <taxon>Trinickia</taxon>
    </lineage>
</organism>
<evidence type="ECO:0000313" key="6">
    <source>
        <dbReference type="EMBL" id="RDV00943.1"/>
    </source>
</evidence>
<dbReference type="EMBL" id="QRGA01000001">
    <property type="protein sequence ID" value="RDV00943.1"/>
    <property type="molecule type" value="Genomic_DNA"/>
</dbReference>
<keyword evidence="7" id="KW-1185">Reference proteome</keyword>
<dbReference type="OrthoDB" id="570111at2"/>
<gene>
    <name evidence="6" type="ORF">DWV00_01405</name>
</gene>
<evidence type="ECO:0000256" key="1">
    <source>
        <dbReference type="ARBA" id="ARBA00009437"/>
    </source>
</evidence>
<proteinExistence type="inferred from homology"/>
<dbReference type="PANTHER" id="PTHR30537">
    <property type="entry name" value="HTH-TYPE TRANSCRIPTIONAL REGULATOR"/>
    <property type="match status" value="1"/>
</dbReference>
<feature type="domain" description="HTH lysR-type" evidence="5">
    <location>
        <begin position="6"/>
        <end position="63"/>
    </location>
</feature>
<keyword evidence="4" id="KW-0804">Transcription</keyword>
<dbReference type="GO" id="GO:0003700">
    <property type="term" value="F:DNA-binding transcription factor activity"/>
    <property type="evidence" value="ECO:0007669"/>
    <property type="project" value="InterPro"/>
</dbReference>
<keyword evidence="2" id="KW-0805">Transcription regulation</keyword>
<dbReference type="Proteomes" id="UP000256838">
    <property type="component" value="Unassembled WGS sequence"/>
</dbReference>
<dbReference type="InterPro" id="IPR036388">
    <property type="entry name" value="WH-like_DNA-bd_sf"/>
</dbReference>
<dbReference type="GO" id="GO:0043565">
    <property type="term" value="F:sequence-specific DNA binding"/>
    <property type="evidence" value="ECO:0007669"/>
    <property type="project" value="TreeGrafter"/>
</dbReference>